<dbReference type="PANTHER" id="PTHR32116">
    <property type="entry name" value="GALACTURONOSYLTRANSFERASE 4-RELATED"/>
    <property type="match status" value="1"/>
</dbReference>
<sequence>MIYGCRVASIRRWSSEREKDIKQNFKQFFPLVFWTCKPVVFVASPNYACSLHLVGVLDRNSEMIKYLYWQTAVDLMELAGTSSAEKKTQKMEETIARAKACAVDCNNIQKKLRQILDLTEDESNFHMRQSAFLYHLAVQTMPKSLHCLLMRLTLEFFKSPSTSYQESHPNPFDSRNLMHYAIFSKNVLAASVTINSTVMSSEVNQNMAFHVVTDAQNFYAMKVWFQKNSYREATVHVINIEELKPKHVLHNTSLSALLLSEEFRISIHRPDQPAAEMSAAYISVFGHSHFLLPELFKNLKRVVVLDDDVVVQQDLSPLWSYDLGGKVIGAVELCGMRLSQLKNLLGRNIYDANSCTWISGLNIVDLDKWREHNVTAIYLQLLQGFQTKDETSLRAAALPASLIAFQNLIQPLNESWSLAGLGHNHGITREAINSGLSLHYNGNMKPWLDLGIPKYKKYWKKFLTQDDKFMVECKVNL</sequence>
<comment type="pathway">
    <text evidence="1 4">Glycan metabolism; pectin biosynthesis.</text>
</comment>
<evidence type="ECO:0000256" key="1">
    <source>
        <dbReference type="ARBA" id="ARBA00004877"/>
    </source>
</evidence>
<dbReference type="PANTHER" id="PTHR32116:SF12">
    <property type="entry name" value="GALACTURONOSYLTRANSFERASE 7-RELATED"/>
    <property type="match status" value="1"/>
</dbReference>
<organism evidence="5 6">
    <name type="scientific">Zingiber officinale</name>
    <name type="common">Ginger</name>
    <name type="synonym">Amomum zingiber</name>
    <dbReference type="NCBI Taxonomy" id="94328"/>
    <lineage>
        <taxon>Eukaryota</taxon>
        <taxon>Viridiplantae</taxon>
        <taxon>Streptophyta</taxon>
        <taxon>Embryophyta</taxon>
        <taxon>Tracheophyta</taxon>
        <taxon>Spermatophyta</taxon>
        <taxon>Magnoliopsida</taxon>
        <taxon>Liliopsida</taxon>
        <taxon>Zingiberales</taxon>
        <taxon>Zingiberaceae</taxon>
        <taxon>Zingiber</taxon>
    </lineage>
</organism>
<accession>A0A8J5H3W2</accession>
<keyword evidence="4" id="KW-0961">Cell wall biogenesis/degradation</keyword>
<dbReference type="GO" id="GO:0045489">
    <property type="term" value="P:pectin biosynthetic process"/>
    <property type="evidence" value="ECO:0007669"/>
    <property type="project" value="UniProtKB-UniPathway"/>
</dbReference>
<dbReference type="GO" id="GO:0000139">
    <property type="term" value="C:Golgi membrane"/>
    <property type="evidence" value="ECO:0007669"/>
    <property type="project" value="UniProtKB-SubCell"/>
</dbReference>
<evidence type="ECO:0000256" key="2">
    <source>
        <dbReference type="ARBA" id="ARBA00006351"/>
    </source>
</evidence>
<name>A0A8J5H3W2_ZINOF</name>
<gene>
    <name evidence="5" type="ORF">ZIOFF_026377</name>
</gene>
<dbReference type="InterPro" id="IPR029993">
    <property type="entry name" value="GAUT"/>
</dbReference>
<reference evidence="5 6" key="1">
    <citation type="submission" date="2020-08" db="EMBL/GenBank/DDBJ databases">
        <title>Plant Genome Project.</title>
        <authorList>
            <person name="Zhang R.-G."/>
        </authorList>
    </citation>
    <scope>NUCLEOTIDE SEQUENCE [LARGE SCALE GENOMIC DNA]</scope>
    <source>
        <tissue evidence="5">Rhizome</tissue>
    </source>
</reference>
<dbReference type="InterPro" id="IPR002495">
    <property type="entry name" value="Glyco_trans_8"/>
</dbReference>
<dbReference type="InterPro" id="IPR029044">
    <property type="entry name" value="Nucleotide-diphossugar_trans"/>
</dbReference>
<dbReference type="UniPathway" id="UPA00845"/>
<comment type="subcellular location">
    <subcellularLocation>
        <location evidence="4">Golgi apparatus membrane</location>
        <topology evidence="4">Single-pass type II membrane protein</topology>
    </subcellularLocation>
</comment>
<evidence type="ECO:0000256" key="3">
    <source>
        <dbReference type="ARBA" id="ARBA00022676"/>
    </source>
</evidence>
<dbReference type="Proteomes" id="UP000734854">
    <property type="component" value="Unassembled WGS sequence"/>
</dbReference>
<proteinExistence type="inferred from homology"/>
<dbReference type="EMBL" id="JACMSC010000007">
    <property type="protein sequence ID" value="KAG6515931.1"/>
    <property type="molecule type" value="Genomic_DNA"/>
</dbReference>
<comment type="caution">
    <text evidence="5">The sequence shown here is derived from an EMBL/GenBank/DDBJ whole genome shotgun (WGS) entry which is preliminary data.</text>
</comment>
<evidence type="ECO:0000313" key="6">
    <source>
        <dbReference type="Proteomes" id="UP000734854"/>
    </source>
</evidence>
<keyword evidence="6" id="KW-1185">Reference proteome</keyword>
<dbReference type="GO" id="GO:0071555">
    <property type="term" value="P:cell wall organization"/>
    <property type="evidence" value="ECO:0007669"/>
    <property type="project" value="UniProtKB-KW"/>
</dbReference>
<keyword evidence="4" id="KW-0333">Golgi apparatus</keyword>
<dbReference type="AlphaFoldDB" id="A0A8J5H3W2"/>
<evidence type="ECO:0000313" key="5">
    <source>
        <dbReference type="EMBL" id="KAG6515931.1"/>
    </source>
</evidence>
<dbReference type="Pfam" id="PF01501">
    <property type="entry name" value="Glyco_transf_8"/>
    <property type="match status" value="1"/>
</dbReference>
<dbReference type="Gene3D" id="3.90.550.10">
    <property type="entry name" value="Spore Coat Polysaccharide Biosynthesis Protein SpsA, Chain A"/>
    <property type="match status" value="1"/>
</dbReference>
<dbReference type="SUPFAM" id="SSF53448">
    <property type="entry name" value="Nucleotide-diphospho-sugar transferases"/>
    <property type="match status" value="1"/>
</dbReference>
<protein>
    <recommendedName>
        <fullName evidence="4">Hexosyltransferase</fullName>
        <ecNumber evidence="4">2.4.1.-</ecNumber>
    </recommendedName>
</protein>
<evidence type="ECO:0000256" key="4">
    <source>
        <dbReference type="RuleBase" id="RU362027"/>
    </source>
</evidence>
<keyword evidence="3 4" id="KW-0808">Transferase</keyword>
<comment type="similarity">
    <text evidence="2 4">Belongs to the glycosyltransferase 8 family.</text>
</comment>
<dbReference type="EC" id="2.4.1.-" evidence="4"/>
<keyword evidence="3 4" id="KW-0328">Glycosyltransferase</keyword>
<dbReference type="GO" id="GO:0047262">
    <property type="term" value="F:polygalacturonate 4-alpha-galacturonosyltransferase activity"/>
    <property type="evidence" value="ECO:0007669"/>
    <property type="project" value="InterPro"/>
</dbReference>